<feature type="region of interest" description="Disordered" evidence="1">
    <location>
        <begin position="1"/>
        <end position="25"/>
    </location>
</feature>
<sequence length="455" mass="49287">MAAESASPPYEDLVPPPTIGPDLADQELPSYTVRSQEEFVQQEHQLEDSKGRPWIWLRVKSRAKEGKGLPLFYSRDTIAGEVEVDFDKAGGAKNVVVSLLAGVTAVGQEEIRFLDINSVLWSKTASSKTTGKQKWPFSITLPADTTVSERGKKQQAHIYPLPPSFSERASPAYIDYRLVVTVKRSSFRVNQTLTTNFAYVPLTRAQPPSALRQLAYREGSPLVGPEGDPEGWKVLPSVKVAGTVFDARKVELECTLAVATPLTFPLGSPIPLTLTVKGSDEQALDLLATPSAIRVVLSRFRLVGSHAISEDIEGGRSNNSFTDVCGSAFFWPSVEGAPEPGTRVLQGELEVKKSLKIGFVYPRFSVRYVLALLQLQAPGWAPASPSGSSGSSSSSSAKEPLVSHPVTLVSVNAAGVVPRSYAPPGYAEKHEADYNTTVGYLENGNQRFLHHHGFA</sequence>
<dbReference type="InterPro" id="IPR014752">
    <property type="entry name" value="Arrestin-like_C"/>
</dbReference>
<protein>
    <recommendedName>
        <fullName evidence="4">Arrestin-like N-terminal domain-containing protein</fullName>
    </recommendedName>
</protein>
<gene>
    <name evidence="2" type="ORF">L227DRAFT_575968</name>
</gene>
<dbReference type="EMBL" id="ML122269">
    <property type="protein sequence ID" value="RPD59528.1"/>
    <property type="molecule type" value="Genomic_DNA"/>
</dbReference>
<organism evidence="2 3">
    <name type="scientific">Lentinus tigrinus ALCF2SS1-6</name>
    <dbReference type="NCBI Taxonomy" id="1328759"/>
    <lineage>
        <taxon>Eukaryota</taxon>
        <taxon>Fungi</taxon>
        <taxon>Dikarya</taxon>
        <taxon>Basidiomycota</taxon>
        <taxon>Agaricomycotina</taxon>
        <taxon>Agaricomycetes</taxon>
        <taxon>Polyporales</taxon>
        <taxon>Polyporaceae</taxon>
        <taxon>Lentinus</taxon>
    </lineage>
</organism>
<dbReference type="Gene3D" id="2.60.40.640">
    <property type="match status" value="1"/>
</dbReference>
<dbReference type="AlphaFoldDB" id="A0A5C2S8B0"/>
<dbReference type="OrthoDB" id="2333384at2759"/>
<accession>A0A5C2S8B0</accession>
<proteinExistence type="predicted"/>
<name>A0A5C2S8B0_9APHY</name>
<reference evidence="2" key="1">
    <citation type="journal article" date="2018" name="Genome Biol. Evol.">
        <title>Genomics and development of Lentinus tigrinus, a white-rot wood-decaying mushroom with dimorphic fruiting bodies.</title>
        <authorList>
            <person name="Wu B."/>
            <person name="Xu Z."/>
            <person name="Knudson A."/>
            <person name="Carlson A."/>
            <person name="Chen N."/>
            <person name="Kovaka S."/>
            <person name="LaButti K."/>
            <person name="Lipzen A."/>
            <person name="Pennachio C."/>
            <person name="Riley R."/>
            <person name="Schakwitz W."/>
            <person name="Umezawa K."/>
            <person name="Ohm R.A."/>
            <person name="Grigoriev I.V."/>
            <person name="Nagy L.G."/>
            <person name="Gibbons J."/>
            <person name="Hibbett D."/>
        </authorList>
    </citation>
    <scope>NUCLEOTIDE SEQUENCE [LARGE SCALE GENOMIC DNA]</scope>
    <source>
        <strain evidence="2">ALCF2SS1-6</strain>
    </source>
</reference>
<evidence type="ECO:0008006" key="4">
    <source>
        <dbReference type="Google" id="ProtNLM"/>
    </source>
</evidence>
<evidence type="ECO:0000313" key="2">
    <source>
        <dbReference type="EMBL" id="RPD59528.1"/>
    </source>
</evidence>
<evidence type="ECO:0000313" key="3">
    <source>
        <dbReference type="Proteomes" id="UP000313359"/>
    </source>
</evidence>
<dbReference type="STRING" id="1328759.A0A5C2S8B0"/>
<evidence type="ECO:0000256" key="1">
    <source>
        <dbReference type="SAM" id="MobiDB-lite"/>
    </source>
</evidence>
<keyword evidence="3" id="KW-1185">Reference proteome</keyword>
<dbReference type="Proteomes" id="UP000313359">
    <property type="component" value="Unassembled WGS sequence"/>
</dbReference>